<evidence type="ECO:0000313" key="5">
    <source>
        <dbReference type="EMBL" id="QEQ97414.1"/>
    </source>
</evidence>
<sequence>MYREIVIPNRSMALEGLDLVDAQYTSTVFGKHIHEEYIIGVIETGAQKFLHQKALKVASQNQLIIVNPDDVHTGEAASPNGWRYRAMYPTSEHFSEVYNDLGLGYDLAPYFPESVVSAPDIARDLRLVFDQISLNATRLHAETLLYALLMKLVLRLSIKKPEKQKQRYSKHKLYEAKEYLRATFDQNISLKELAEIAGLSQNYLIRAFTQEFGLPPHRYQLQLKINKAKSLLKRGHLTSEVAIACGFFDQSHLHRHFLRSYGISPGLFRRTMNP</sequence>
<evidence type="ECO:0000256" key="1">
    <source>
        <dbReference type="ARBA" id="ARBA00023015"/>
    </source>
</evidence>
<dbReference type="Pfam" id="PF02311">
    <property type="entry name" value="AraC_binding"/>
    <property type="match status" value="1"/>
</dbReference>
<keyword evidence="2" id="KW-0238">DNA-binding</keyword>
<dbReference type="AlphaFoldDB" id="A0A5P1RCL8"/>
<dbReference type="InterPro" id="IPR037923">
    <property type="entry name" value="HTH-like"/>
</dbReference>
<dbReference type="SUPFAM" id="SSF51215">
    <property type="entry name" value="Regulatory protein AraC"/>
    <property type="match status" value="1"/>
</dbReference>
<accession>A0A5P1RCL8</accession>
<feature type="domain" description="HTH araC/xylS-type" evidence="4">
    <location>
        <begin position="174"/>
        <end position="271"/>
    </location>
</feature>
<evidence type="ECO:0000256" key="3">
    <source>
        <dbReference type="ARBA" id="ARBA00023163"/>
    </source>
</evidence>
<dbReference type="PANTHER" id="PTHR46796:SF2">
    <property type="entry name" value="TRANSCRIPTIONAL REGULATORY PROTEIN"/>
    <property type="match status" value="1"/>
</dbReference>
<dbReference type="OrthoDB" id="9809338at2"/>
<dbReference type="Pfam" id="PF12833">
    <property type="entry name" value="HTH_18"/>
    <property type="match status" value="1"/>
</dbReference>
<dbReference type="PANTHER" id="PTHR46796">
    <property type="entry name" value="HTH-TYPE TRANSCRIPTIONAL ACTIVATOR RHAS-RELATED"/>
    <property type="match status" value="1"/>
</dbReference>
<dbReference type="InterPro" id="IPR009057">
    <property type="entry name" value="Homeodomain-like_sf"/>
</dbReference>
<dbReference type="Proteomes" id="UP000324760">
    <property type="component" value="Chromosome"/>
</dbReference>
<dbReference type="KEGG" id="ncu:F0U83_12195"/>
<dbReference type="InterPro" id="IPR018060">
    <property type="entry name" value="HTH_AraC"/>
</dbReference>
<dbReference type="EMBL" id="CP043869">
    <property type="protein sequence ID" value="QEQ97414.1"/>
    <property type="molecule type" value="Genomic_DNA"/>
</dbReference>
<keyword evidence="3" id="KW-0804">Transcription</keyword>
<keyword evidence="1" id="KW-0805">Transcription regulation</keyword>
<dbReference type="Gene3D" id="1.10.10.60">
    <property type="entry name" value="Homeodomain-like"/>
    <property type="match status" value="2"/>
</dbReference>
<gene>
    <name evidence="5" type="ORF">F0U83_12195</name>
</gene>
<name>A0A5P1RCL8_9GAMM</name>
<dbReference type="SUPFAM" id="SSF46689">
    <property type="entry name" value="Homeodomain-like"/>
    <property type="match status" value="2"/>
</dbReference>
<dbReference type="SMART" id="SM00342">
    <property type="entry name" value="HTH_ARAC"/>
    <property type="match status" value="1"/>
</dbReference>
<dbReference type="InterPro" id="IPR003313">
    <property type="entry name" value="AraC-bd"/>
</dbReference>
<reference evidence="5 6" key="1">
    <citation type="journal article" date="2019" name="Biochem. Eng. J.">
        <title>Metabolic engineering of the marine bacteria Neptunomonas concharum for the production of acetoin and meso-2,3-butanediol from acetate.</title>
        <authorList>
            <person name="Li W."/>
            <person name="Pu N."/>
            <person name="Liu C.-X."/>
            <person name="Yuan Q.-P."/>
            <person name="Li Z.-J."/>
        </authorList>
    </citation>
    <scope>NUCLEOTIDE SEQUENCE [LARGE SCALE GENOMIC DNA]</scope>
    <source>
        <strain evidence="5 6">JCM17730</strain>
    </source>
</reference>
<dbReference type="PROSITE" id="PS01124">
    <property type="entry name" value="HTH_ARAC_FAMILY_2"/>
    <property type="match status" value="1"/>
</dbReference>
<protein>
    <submittedName>
        <fullName evidence="5">AraC family transcriptional regulator</fullName>
    </submittedName>
</protein>
<evidence type="ECO:0000256" key="2">
    <source>
        <dbReference type="ARBA" id="ARBA00023125"/>
    </source>
</evidence>
<dbReference type="GO" id="GO:0043565">
    <property type="term" value="F:sequence-specific DNA binding"/>
    <property type="evidence" value="ECO:0007669"/>
    <property type="project" value="InterPro"/>
</dbReference>
<proteinExistence type="predicted"/>
<dbReference type="InterPro" id="IPR050204">
    <property type="entry name" value="AraC_XylS_family_regulators"/>
</dbReference>
<evidence type="ECO:0000313" key="6">
    <source>
        <dbReference type="Proteomes" id="UP000324760"/>
    </source>
</evidence>
<dbReference type="RefSeq" id="WP_138986944.1">
    <property type="nucleotide sequence ID" value="NZ_CP043869.1"/>
</dbReference>
<organism evidence="5 6">
    <name type="scientific">Neptunomonas concharum</name>
    <dbReference type="NCBI Taxonomy" id="1031538"/>
    <lineage>
        <taxon>Bacteria</taxon>
        <taxon>Pseudomonadati</taxon>
        <taxon>Pseudomonadota</taxon>
        <taxon>Gammaproteobacteria</taxon>
        <taxon>Oceanospirillales</taxon>
        <taxon>Oceanospirillaceae</taxon>
        <taxon>Neptunomonas</taxon>
    </lineage>
</organism>
<keyword evidence="6" id="KW-1185">Reference proteome</keyword>
<evidence type="ECO:0000259" key="4">
    <source>
        <dbReference type="PROSITE" id="PS01124"/>
    </source>
</evidence>
<dbReference type="GO" id="GO:0003700">
    <property type="term" value="F:DNA-binding transcription factor activity"/>
    <property type="evidence" value="ECO:0007669"/>
    <property type="project" value="InterPro"/>
</dbReference>